<accession>A0A6H2ELH1</accession>
<dbReference type="GO" id="GO:0016020">
    <property type="term" value="C:membrane"/>
    <property type="evidence" value="ECO:0007669"/>
    <property type="project" value="UniProtKB-SubCell"/>
</dbReference>
<organism evidence="12 13">
    <name type="scientific">Arcanobacterium buesumense</name>
    <dbReference type="NCBI Taxonomy" id="2722751"/>
    <lineage>
        <taxon>Bacteria</taxon>
        <taxon>Bacillati</taxon>
        <taxon>Actinomycetota</taxon>
        <taxon>Actinomycetes</taxon>
        <taxon>Actinomycetales</taxon>
        <taxon>Actinomycetaceae</taxon>
        <taxon>Arcanobacterium</taxon>
    </lineage>
</organism>
<proteinExistence type="inferred from homology"/>
<dbReference type="InterPro" id="IPR012932">
    <property type="entry name" value="VKOR"/>
</dbReference>
<evidence type="ECO:0000256" key="10">
    <source>
        <dbReference type="SAM" id="Phobius"/>
    </source>
</evidence>
<name>A0A6H2ELH1_9ACTO</name>
<feature type="domain" description="Vitamin K epoxide reductase" evidence="11">
    <location>
        <begin position="41"/>
        <end position="183"/>
    </location>
</feature>
<keyword evidence="7 10" id="KW-0472">Membrane</keyword>
<reference evidence="12 13" key="1">
    <citation type="submission" date="2020-03" db="EMBL/GenBank/DDBJ databases">
        <title>Complete genome of Arcanobacterium buesumensis sp. nov. strain 2701.</title>
        <authorList>
            <person name="Borowiak M."/>
            <person name="Alssahen M."/>
            <person name="Laemmler C."/>
            <person name="Malorny B."/>
            <person name="Hassan A."/>
            <person name="Prenger-Berninghoff E."/>
            <person name="Ploetz M."/>
            <person name="Abdulmawjood A."/>
        </authorList>
    </citation>
    <scope>NUCLEOTIDE SEQUENCE [LARGE SCALE GENOMIC DNA]</scope>
    <source>
        <strain evidence="12 13">2701</strain>
    </source>
</reference>
<dbReference type="InterPro" id="IPR041714">
    <property type="entry name" value="VKOR_Actinobacteria"/>
</dbReference>
<dbReference type="AlphaFoldDB" id="A0A6H2ELH1"/>
<dbReference type="Pfam" id="PF07884">
    <property type="entry name" value="VKOR"/>
    <property type="match status" value="1"/>
</dbReference>
<evidence type="ECO:0000256" key="5">
    <source>
        <dbReference type="ARBA" id="ARBA00022989"/>
    </source>
</evidence>
<dbReference type="InterPro" id="IPR038354">
    <property type="entry name" value="VKOR_sf"/>
</dbReference>
<keyword evidence="9" id="KW-0676">Redox-active center</keyword>
<keyword evidence="3 10" id="KW-0812">Transmembrane</keyword>
<dbReference type="KEGG" id="arca:HC352_04885"/>
<feature type="transmembrane region" description="Helical" evidence="10">
    <location>
        <begin position="131"/>
        <end position="152"/>
    </location>
</feature>
<evidence type="ECO:0000256" key="6">
    <source>
        <dbReference type="ARBA" id="ARBA00023002"/>
    </source>
</evidence>
<evidence type="ECO:0000256" key="8">
    <source>
        <dbReference type="ARBA" id="ARBA00023157"/>
    </source>
</evidence>
<comment type="similarity">
    <text evidence="2">Belongs to the VKOR family.</text>
</comment>
<dbReference type="Gene3D" id="1.20.1440.130">
    <property type="entry name" value="VKOR domain"/>
    <property type="match status" value="1"/>
</dbReference>
<evidence type="ECO:0000256" key="4">
    <source>
        <dbReference type="ARBA" id="ARBA00022719"/>
    </source>
</evidence>
<keyword evidence="13" id="KW-1185">Reference proteome</keyword>
<dbReference type="GO" id="GO:0048038">
    <property type="term" value="F:quinone binding"/>
    <property type="evidence" value="ECO:0007669"/>
    <property type="project" value="UniProtKB-KW"/>
</dbReference>
<keyword evidence="5 10" id="KW-1133">Transmembrane helix</keyword>
<feature type="transmembrane region" description="Helical" evidence="10">
    <location>
        <begin position="164"/>
        <end position="184"/>
    </location>
</feature>
<dbReference type="GO" id="GO:0016491">
    <property type="term" value="F:oxidoreductase activity"/>
    <property type="evidence" value="ECO:0007669"/>
    <property type="project" value="UniProtKB-KW"/>
</dbReference>
<evidence type="ECO:0000256" key="9">
    <source>
        <dbReference type="ARBA" id="ARBA00023284"/>
    </source>
</evidence>
<evidence type="ECO:0000256" key="2">
    <source>
        <dbReference type="ARBA" id="ARBA00006214"/>
    </source>
</evidence>
<keyword evidence="8" id="KW-1015">Disulfide bond</keyword>
<dbReference type="RefSeq" id="WP_168917841.1">
    <property type="nucleotide sequence ID" value="NZ_CP050804.1"/>
</dbReference>
<feature type="transmembrane region" description="Helical" evidence="10">
    <location>
        <begin position="106"/>
        <end position="124"/>
    </location>
</feature>
<protein>
    <submittedName>
        <fullName evidence="12">Vitamin K epoxide reductase family protein</fullName>
    </submittedName>
</protein>
<sequence>MSKEQTMAKKTLSELSETEIDARIAKYESRPTAHQIAGGAESGFAWLMTICGAIGIWAAISLLVAEKQKLTHPDSVLPCDINPLVGCGKWVGTWQNEVFFGVSNSVYGLAFFAGITALGLALVSRAQFARWLWQALCGGLLAGMVWVVWFMYQSFVVEGSLCPYCFVTWLVTIMLFVHVTARSAQAGHFGQKFADAGRAYVRNRWIGVGFGYGLIIVLVVVVFWDQLPLFFA</sequence>
<keyword evidence="4" id="KW-0874">Quinone</keyword>
<feature type="transmembrane region" description="Helical" evidence="10">
    <location>
        <begin position="205"/>
        <end position="224"/>
    </location>
</feature>
<comment type="subcellular location">
    <subcellularLocation>
        <location evidence="1">Membrane</location>
        <topology evidence="1">Multi-pass membrane protein</topology>
    </subcellularLocation>
</comment>
<evidence type="ECO:0000256" key="3">
    <source>
        <dbReference type="ARBA" id="ARBA00022692"/>
    </source>
</evidence>
<evidence type="ECO:0000259" key="11">
    <source>
        <dbReference type="SMART" id="SM00756"/>
    </source>
</evidence>
<evidence type="ECO:0000256" key="1">
    <source>
        <dbReference type="ARBA" id="ARBA00004141"/>
    </source>
</evidence>
<gene>
    <name evidence="12" type="ORF">HC352_04885</name>
</gene>
<evidence type="ECO:0000313" key="12">
    <source>
        <dbReference type="EMBL" id="QJC21902.1"/>
    </source>
</evidence>
<keyword evidence="6" id="KW-0560">Oxidoreductase</keyword>
<dbReference type="Proteomes" id="UP000502298">
    <property type="component" value="Chromosome"/>
</dbReference>
<dbReference type="SMART" id="SM00756">
    <property type="entry name" value="VKc"/>
    <property type="match status" value="1"/>
</dbReference>
<dbReference type="EMBL" id="CP050804">
    <property type="protein sequence ID" value="QJC21902.1"/>
    <property type="molecule type" value="Genomic_DNA"/>
</dbReference>
<evidence type="ECO:0000256" key="7">
    <source>
        <dbReference type="ARBA" id="ARBA00023136"/>
    </source>
</evidence>
<dbReference type="CDD" id="cd12922">
    <property type="entry name" value="VKOR_5"/>
    <property type="match status" value="1"/>
</dbReference>
<feature type="transmembrane region" description="Helical" evidence="10">
    <location>
        <begin position="44"/>
        <end position="65"/>
    </location>
</feature>
<evidence type="ECO:0000313" key="13">
    <source>
        <dbReference type="Proteomes" id="UP000502298"/>
    </source>
</evidence>